<proteinExistence type="predicted"/>
<feature type="coiled-coil region" evidence="1">
    <location>
        <begin position="123"/>
        <end position="167"/>
    </location>
</feature>
<feature type="region of interest" description="Disordered" evidence="2">
    <location>
        <begin position="299"/>
        <end position="416"/>
    </location>
</feature>
<feature type="compositionally biased region" description="Basic residues" evidence="2">
    <location>
        <begin position="398"/>
        <end position="410"/>
    </location>
</feature>
<gene>
    <name evidence="3" type="ORF">TRFO_30900</name>
</gene>
<feature type="compositionally biased region" description="Basic and acidic residues" evidence="2">
    <location>
        <begin position="343"/>
        <end position="369"/>
    </location>
</feature>
<dbReference type="VEuPathDB" id="TrichDB:TRFO_30900"/>
<dbReference type="GeneID" id="94842315"/>
<organism evidence="3 4">
    <name type="scientific">Tritrichomonas foetus</name>
    <dbReference type="NCBI Taxonomy" id="1144522"/>
    <lineage>
        <taxon>Eukaryota</taxon>
        <taxon>Metamonada</taxon>
        <taxon>Parabasalia</taxon>
        <taxon>Tritrichomonadida</taxon>
        <taxon>Tritrichomonadidae</taxon>
        <taxon>Tritrichomonas</taxon>
    </lineage>
</organism>
<keyword evidence="4" id="KW-1185">Reference proteome</keyword>
<feature type="coiled-coil region" evidence="1">
    <location>
        <begin position="191"/>
        <end position="218"/>
    </location>
</feature>
<protein>
    <submittedName>
        <fullName evidence="3">Uncharacterized protein</fullName>
    </submittedName>
</protein>
<reference evidence="3" key="1">
    <citation type="submission" date="2016-10" db="EMBL/GenBank/DDBJ databases">
        <authorList>
            <person name="Benchimol M."/>
            <person name="Almeida L.G."/>
            <person name="Vasconcelos A.T."/>
            <person name="Perreira-Neves A."/>
            <person name="Rosa I.A."/>
            <person name="Tasca T."/>
            <person name="Bogo M.R."/>
            <person name="de Souza W."/>
        </authorList>
    </citation>
    <scope>NUCLEOTIDE SEQUENCE [LARGE SCALE GENOMIC DNA]</scope>
    <source>
        <strain evidence="3">K</strain>
    </source>
</reference>
<dbReference type="EMBL" id="MLAK01000881">
    <property type="protein sequence ID" value="OHT02138.1"/>
    <property type="molecule type" value="Genomic_DNA"/>
</dbReference>
<evidence type="ECO:0000313" key="4">
    <source>
        <dbReference type="Proteomes" id="UP000179807"/>
    </source>
</evidence>
<name>A0A1J4JTQ7_9EUKA</name>
<evidence type="ECO:0000256" key="2">
    <source>
        <dbReference type="SAM" id="MobiDB-lite"/>
    </source>
</evidence>
<dbReference type="RefSeq" id="XP_068355274.1">
    <property type="nucleotide sequence ID" value="XM_068507611.1"/>
</dbReference>
<evidence type="ECO:0000256" key="1">
    <source>
        <dbReference type="SAM" id="Coils"/>
    </source>
</evidence>
<feature type="compositionally biased region" description="Basic residues" evidence="2">
    <location>
        <begin position="370"/>
        <end position="391"/>
    </location>
</feature>
<feature type="region of interest" description="Disordered" evidence="2">
    <location>
        <begin position="250"/>
        <end position="283"/>
    </location>
</feature>
<evidence type="ECO:0000313" key="3">
    <source>
        <dbReference type="EMBL" id="OHT02138.1"/>
    </source>
</evidence>
<keyword evidence="1" id="KW-0175">Coiled coil</keyword>
<dbReference type="AlphaFoldDB" id="A0A1J4JTQ7"/>
<comment type="caution">
    <text evidence="3">The sequence shown here is derived from an EMBL/GenBank/DDBJ whole genome shotgun (WGS) entry which is preliminary data.</text>
</comment>
<feature type="compositionally biased region" description="Low complexity" evidence="2">
    <location>
        <begin position="1"/>
        <end position="18"/>
    </location>
</feature>
<dbReference type="Proteomes" id="UP000179807">
    <property type="component" value="Unassembled WGS sequence"/>
</dbReference>
<feature type="region of interest" description="Disordered" evidence="2">
    <location>
        <begin position="1"/>
        <end position="44"/>
    </location>
</feature>
<sequence length="416" mass="48255">MMRKGPTLLSTFPTLLPPDEVDGMNDDKSDQSDPDDFSQVPKSLTLPIPEIPFTRSQINSEFDRFTSVISKQREEIKDAHSFLISLREEAIEVIAERARLYSELIHINQSIKQSSQVVNPQIRKTVQDQTDECNQKLKATEEENSKIEQTIQENQKFSEQLQIKTQNVIKEHDELLSQLAASVPIETKHKIKLLNDQLEEQQKKAKVMSEQYNATLQEKDELITMLMKQLGDSGRQPSVQVIAKKEKIRRPALIKRDTTSENTDTENPNPNQLDSSYLLPPLKPLKDDEIQKLQDLGNENDNLLNDSEIENEDGDLGFGKIDISQFKQQDEPKDNDESSNNQNHKEEKIYTQESTKHKSSEKADKSEKDKKHHKKHNKGEKHKDEKHKKHEKKDENKKHHKKDDKRHKKDERKAKK</sequence>
<feature type="compositionally biased region" description="Polar residues" evidence="2">
    <location>
        <begin position="260"/>
        <end position="272"/>
    </location>
</feature>
<accession>A0A1J4JTQ7</accession>